<feature type="domain" description="Transposase IS4-like" evidence="2">
    <location>
        <begin position="134"/>
        <end position="360"/>
    </location>
</feature>
<dbReference type="InterPro" id="IPR002559">
    <property type="entry name" value="Transposase_11"/>
</dbReference>
<reference evidence="4" key="1">
    <citation type="submission" date="2017-01" db="EMBL/GenBank/DDBJ databases">
        <title>Genome Analysis of Deinococcus marmoris KOPRI26562.</title>
        <authorList>
            <person name="Kim J.H."/>
            <person name="Oh H.-M."/>
        </authorList>
    </citation>
    <scope>NUCLEOTIDE SEQUENCE [LARGE SCALE GENOMIC DNA]</scope>
    <source>
        <strain evidence="4">PAMC 26633</strain>
    </source>
</reference>
<dbReference type="InterPro" id="IPR012337">
    <property type="entry name" value="RNaseH-like_sf"/>
</dbReference>
<gene>
    <name evidence="3" type="ORF">BSU04_01800</name>
</gene>
<dbReference type="OrthoDB" id="9796012at2"/>
<dbReference type="PANTHER" id="PTHR37529:SF1">
    <property type="entry name" value="TRANSPOSASE INSG FOR INSERTION SEQUENCE ELEMENT IS4-RELATED"/>
    <property type="match status" value="1"/>
</dbReference>
<dbReference type="GO" id="GO:0004803">
    <property type="term" value="F:transposase activity"/>
    <property type="evidence" value="ECO:0007669"/>
    <property type="project" value="InterPro"/>
</dbReference>
<dbReference type="GO" id="GO:0006313">
    <property type="term" value="P:DNA transposition"/>
    <property type="evidence" value="ECO:0007669"/>
    <property type="project" value="InterPro"/>
</dbReference>
<dbReference type="SUPFAM" id="SSF53098">
    <property type="entry name" value="Ribonuclease H-like"/>
    <property type="match status" value="1"/>
</dbReference>
<evidence type="ECO:0000259" key="2">
    <source>
        <dbReference type="Pfam" id="PF01609"/>
    </source>
</evidence>
<proteinExistence type="predicted"/>
<dbReference type="InterPro" id="IPR047952">
    <property type="entry name" value="Transpos_IS4"/>
</dbReference>
<dbReference type="Pfam" id="PF01609">
    <property type="entry name" value="DDE_Tnp_1"/>
    <property type="match status" value="1"/>
</dbReference>
<organism evidence="3 4">
    <name type="scientific">Caballeronia sordidicola</name>
    <name type="common">Burkholderia sordidicola</name>
    <dbReference type="NCBI Taxonomy" id="196367"/>
    <lineage>
        <taxon>Bacteria</taxon>
        <taxon>Pseudomonadati</taxon>
        <taxon>Pseudomonadota</taxon>
        <taxon>Betaproteobacteria</taxon>
        <taxon>Burkholderiales</taxon>
        <taxon>Burkholderiaceae</taxon>
        <taxon>Caballeronia</taxon>
    </lineage>
</organism>
<dbReference type="AlphaFoldDB" id="A0A226XC33"/>
<evidence type="ECO:0000313" key="3">
    <source>
        <dbReference type="EMBL" id="OXC80408.1"/>
    </source>
</evidence>
<evidence type="ECO:0000256" key="1">
    <source>
        <dbReference type="SAM" id="MobiDB-lite"/>
    </source>
</evidence>
<dbReference type="NCBIfam" id="NF033592">
    <property type="entry name" value="transpos_IS4_1"/>
    <property type="match status" value="1"/>
</dbReference>
<dbReference type="PANTHER" id="PTHR37529">
    <property type="entry name" value="TRANSPOSASE INSG FOR INSERTION SEQUENCE ELEMENT IS4-RELATED"/>
    <property type="match status" value="1"/>
</dbReference>
<comment type="caution">
    <text evidence="3">The sequence shown here is derived from an EMBL/GenBank/DDBJ whole genome shotgun (WGS) entry which is preliminary data.</text>
</comment>
<dbReference type="Proteomes" id="UP000214720">
    <property type="component" value="Unassembled WGS sequence"/>
</dbReference>
<sequence length="458" mass="51725">MDRKAQSDLYQRRNRVRRRAQSSEAVEFFNILTSAQLLETTEAQLPEHRERLYPPTVTLSMFMRQTLEADGSCQKVVNGWAAQRAADGLSACSVRTGAYCRARQRLPVEMVTALTRQTGRLLSQQALRPWQWRGRTLKLVDGTGLSMPDTPDNQTAYPQPSSQASGVGFPLARLVAVICLATGAALDAAIGPHSGKGTGELGLVRALLDGFRAGDVMVADALYCNYFLISSLLERGVDCVFEQNGSRITDFRRGQSLGTRDHIVCWPKPPRPEWMTPEQYAQAPQNITLREAKVDHEVLVTTLLNQRELSKADLSALYARRWNVELDLRNLKTTMGMDVLRCQTPEMNEKQLWVHLLAYNVIRLLMAQAAANAGVDPRGLSFKHTVQLWIEWVTRGLSATQDNQRLFTLIAQSKVGHRPGRIEPRMRKRRPKPYPWLKVPRDQARRHVQRYGHAPRAK</sequence>
<dbReference type="RefSeq" id="WP_089158978.1">
    <property type="nucleotide sequence ID" value="NZ_MTHB01000017.1"/>
</dbReference>
<evidence type="ECO:0000313" key="4">
    <source>
        <dbReference type="Proteomes" id="UP000214720"/>
    </source>
</evidence>
<protein>
    <submittedName>
        <fullName evidence="3">Mobile element protein</fullName>
    </submittedName>
</protein>
<feature type="compositionally biased region" description="Basic residues" evidence="1">
    <location>
        <begin position="446"/>
        <end position="458"/>
    </location>
</feature>
<dbReference type="EMBL" id="MTHB01000017">
    <property type="protein sequence ID" value="OXC80408.1"/>
    <property type="molecule type" value="Genomic_DNA"/>
</dbReference>
<name>A0A226XC33_CABSO</name>
<dbReference type="GO" id="GO:0003677">
    <property type="term" value="F:DNA binding"/>
    <property type="evidence" value="ECO:0007669"/>
    <property type="project" value="InterPro"/>
</dbReference>
<accession>A0A226XC33</accession>
<feature type="region of interest" description="Disordered" evidence="1">
    <location>
        <begin position="423"/>
        <end position="458"/>
    </location>
</feature>